<dbReference type="RefSeq" id="XP_009060548.1">
    <property type="nucleotide sequence ID" value="XM_009062300.1"/>
</dbReference>
<dbReference type="Proteomes" id="UP000030746">
    <property type="component" value="Unassembled WGS sequence"/>
</dbReference>
<dbReference type="OMA" id="YANIEHG"/>
<feature type="compositionally biased region" description="Low complexity" evidence="1">
    <location>
        <begin position="276"/>
        <end position="287"/>
    </location>
</feature>
<organism evidence="2 3">
    <name type="scientific">Lottia gigantea</name>
    <name type="common">Giant owl limpet</name>
    <dbReference type="NCBI Taxonomy" id="225164"/>
    <lineage>
        <taxon>Eukaryota</taxon>
        <taxon>Metazoa</taxon>
        <taxon>Spiralia</taxon>
        <taxon>Lophotrochozoa</taxon>
        <taxon>Mollusca</taxon>
        <taxon>Gastropoda</taxon>
        <taxon>Patellogastropoda</taxon>
        <taxon>Lottioidea</taxon>
        <taxon>Lottiidae</taxon>
        <taxon>Lottia</taxon>
    </lineage>
</organism>
<accession>V3ZWZ5</accession>
<feature type="compositionally biased region" description="Basic and acidic residues" evidence="1">
    <location>
        <begin position="264"/>
        <end position="275"/>
    </location>
</feature>
<feature type="compositionally biased region" description="Polar residues" evidence="1">
    <location>
        <begin position="99"/>
        <end position="112"/>
    </location>
</feature>
<feature type="region of interest" description="Disordered" evidence="1">
    <location>
        <begin position="1"/>
        <end position="393"/>
    </location>
</feature>
<proteinExistence type="predicted"/>
<feature type="non-terminal residue" evidence="2">
    <location>
        <position position="1"/>
    </location>
</feature>
<dbReference type="AlphaFoldDB" id="V3ZWZ5"/>
<feature type="compositionally biased region" description="Basic residues" evidence="1">
    <location>
        <begin position="199"/>
        <end position="211"/>
    </location>
</feature>
<feature type="compositionally biased region" description="Polar residues" evidence="1">
    <location>
        <begin position="227"/>
        <end position="236"/>
    </location>
</feature>
<protein>
    <submittedName>
        <fullName evidence="2">Uncharacterized protein</fullName>
    </submittedName>
</protein>
<dbReference type="GeneID" id="20239980"/>
<feature type="compositionally biased region" description="Polar residues" evidence="1">
    <location>
        <begin position="368"/>
        <end position="380"/>
    </location>
</feature>
<reference evidence="2 3" key="1">
    <citation type="journal article" date="2013" name="Nature">
        <title>Insights into bilaterian evolution from three spiralian genomes.</title>
        <authorList>
            <person name="Simakov O."/>
            <person name="Marletaz F."/>
            <person name="Cho S.J."/>
            <person name="Edsinger-Gonzales E."/>
            <person name="Havlak P."/>
            <person name="Hellsten U."/>
            <person name="Kuo D.H."/>
            <person name="Larsson T."/>
            <person name="Lv J."/>
            <person name="Arendt D."/>
            <person name="Savage R."/>
            <person name="Osoegawa K."/>
            <person name="de Jong P."/>
            <person name="Grimwood J."/>
            <person name="Chapman J.A."/>
            <person name="Shapiro H."/>
            <person name="Aerts A."/>
            <person name="Otillar R.P."/>
            <person name="Terry A.Y."/>
            <person name="Boore J.L."/>
            <person name="Grigoriev I.V."/>
            <person name="Lindberg D.R."/>
            <person name="Seaver E.C."/>
            <person name="Weisblat D.A."/>
            <person name="Putnam N.H."/>
            <person name="Rokhsar D.S."/>
        </authorList>
    </citation>
    <scope>NUCLEOTIDE SEQUENCE [LARGE SCALE GENOMIC DNA]</scope>
</reference>
<dbReference type="KEGG" id="lgi:LOTGIDRAFT_165298"/>
<keyword evidence="3" id="KW-1185">Reference proteome</keyword>
<feature type="compositionally biased region" description="Low complexity" evidence="1">
    <location>
        <begin position="86"/>
        <end position="98"/>
    </location>
</feature>
<dbReference type="EMBL" id="KB202620">
    <property type="protein sequence ID" value="ESO88882.1"/>
    <property type="molecule type" value="Genomic_DNA"/>
</dbReference>
<feature type="compositionally biased region" description="Basic and acidic residues" evidence="1">
    <location>
        <begin position="332"/>
        <end position="352"/>
    </location>
</feature>
<feature type="compositionally biased region" description="Polar residues" evidence="1">
    <location>
        <begin position="157"/>
        <end position="182"/>
    </location>
</feature>
<dbReference type="CTD" id="20239980"/>
<name>V3ZWZ5_LOTGI</name>
<evidence type="ECO:0000313" key="3">
    <source>
        <dbReference type="Proteomes" id="UP000030746"/>
    </source>
</evidence>
<evidence type="ECO:0000313" key="2">
    <source>
        <dbReference type="EMBL" id="ESO88882.1"/>
    </source>
</evidence>
<sequence length="446" mass="49200">RRPSSASRSRPSSASSSRSVASNVSSAPSHASPSPNIISLSPSTDPVVPSQHRPSSSHSRQSVQEPVHSSQVHIDPSRSPPRQLHSRQISPQSRQSPQLNKKSPPHQTSPSKTPVEKSLPGGQDFPDSVSVESRSSEMRPGSRSRKSSRSDTDLDSNSDIRSSKDSIPSLRNSGDCSDAQSTLKDEDDSQQSVVCPKKDVKKKKFLRNHIKNRGDSLDDDKSEVDSICSSKSSKTIFDNPKPVARHRPLPKPPIKIEEDGNIPKQREDNRSKAKSSDSSSRSSSISSSKEDGDVEPTPRSLPNLSARERRRQKNPASMSAENPNSARIRLRKLPERHGSERITRSEKADSTEPVRAIHPIMKKPIRQPSINDDTSSSSEELQPKQDSKEQAKRRYQTYVIDTESQDVCACHPANSGTRPHIMVATHEVTLQQSRTPSMHVQATKYS</sequence>
<feature type="compositionally biased region" description="Low complexity" evidence="1">
    <location>
        <begin position="1"/>
        <end position="64"/>
    </location>
</feature>
<feature type="compositionally biased region" description="Polar residues" evidence="1">
    <location>
        <begin position="314"/>
        <end position="325"/>
    </location>
</feature>
<feature type="compositionally biased region" description="Basic and acidic residues" evidence="1">
    <location>
        <begin position="381"/>
        <end position="392"/>
    </location>
</feature>
<gene>
    <name evidence="2" type="ORF">LOTGIDRAFT_165298</name>
</gene>
<evidence type="ECO:0000256" key="1">
    <source>
        <dbReference type="SAM" id="MobiDB-lite"/>
    </source>
</evidence>
<dbReference type="HOGENOM" id="CLU_614801_0_0_1"/>